<dbReference type="EMBL" id="CP002736">
    <property type="protein sequence ID" value="AEF95462.1"/>
    <property type="molecule type" value="Genomic_DNA"/>
</dbReference>
<feature type="transmembrane region" description="Helical" evidence="8">
    <location>
        <begin position="33"/>
        <end position="54"/>
    </location>
</feature>
<comment type="similarity">
    <text evidence="8">Belongs to the MntP (TC 9.B.29) family.</text>
</comment>
<keyword evidence="7 8" id="KW-0464">Manganese</keyword>
<name>F6B5N0_DESCC</name>
<evidence type="ECO:0000256" key="8">
    <source>
        <dbReference type="HAMAP-Rule" id="MF_01521"/>
    </source>
</evidence>
<dbReference type="HAMAP" id="MF_01521">
    <property type="entry name" value="MntP_pump"/>
    <property type="match status" value="1"/>
</dbReference>
<feature type="transmembrane region" description="Helical" evidence="8">
    <location>
        <begin position="66"/>
        <end position="84"/>
    </location>
</feature>
<evidence type="ECO:0000313" key="10">
    <source>
        <dbReference type="Proteomes" id="UP000009226"/>
    </source>
</evidence>
<evidence type="ECO:0000256" key="3">
    <source>
        <dbReference type="ARBA" id="ARBA00022692"/>
    </source>
</evidence>
<keyword evidence="3 8" id="KW-0812">Transmembrane</keyword>
<organism evidence="9 10">
    <name type="scientific">Desulfotomaculum nigrificans (strain DSM 14880 / VKM B-2319 / CO-1-SRB)</name>
    <name type="common">Desulfotomaculum carboxydivorans</name>
    <dbReference type="NCBI Taxonomy" id="868595"/>
    <lineage>
        <taxon>Bacteria</taxon>
        <taxon>Bacillati</taxon>
        <taxon>Bacillota</taxon>
        <taxon>Clostridia</taxon>
        <taxon>Eubacteriales</taxon>
        <taxon>Desulfotomaculaceae</taxon>
        <taxon>Desulfotomaculum</taxon>
    </lineage>
</organism>
<keyword evidence="4 8" id="KW-1133">Transmembrane helix</keyword>
<gene>
    <name evidence="8" type="primary">mntP</name>
    <name evidence="9" type="ordered locus">Desca_2644</name>
</gene>
<dbReference type="InterPro" id="IPR022929">
    <property type="entry name" value="Put_MntP"/>
</dbReference>
<evidence type="ECO:0000256" key="5">
    <source>
        <dbReference type="ARBA" id="ARBA00023065"/>
    </source>
</evidence>
<dbReference type="eggNOG" id="COG1971">
    <property type="taxonomic scope" value="Bacteria"/>
</dbReference>
<dbReference type="Proteomes" id="UP000009226">
    <property type="component" value="Chromosome"/>
</dbReference>
<dbReference type="KEGG" id="dca:Desca_2644"/>
<dbReference type="GO" id="GO:0005384">
    <property type="term" value="F:manganese ion transmembrane transporter activity"/>
    <property type="evidence" value="ECO:0007669"/>
    <property type="project" value="UniProtKB-UniRule"/>
</dbReference>
<dbReference type="GO" id="GO:0005886">
    <property type="term" value="C:plasma membrane"/>
    <property type="evidence" value="ECO:0007669"/>
    <property type="project" value="UniProtKB-SubCell"/>
</dbReference>
<dbReference type="InterPro" id="IPR003810">
    <property type="entry name" value="Mntp/YtaF"/>
</dbReference>
<dbReference type="HOGENOM" id="CLU_096410_1_1_9"/>
<dbReference type="Pfam" id="PF02659">
    <property type="entry name" value="Mntp"/>
    <property type="match status" value="1"/>
</dbReference>
<accession>F6B5N0</accession>
<comment type="subcellular location">
    <subcellularLocation>
        <location evidence="8">Cell membrane</location>
        <topology evidence="8">Multi-pass membrane protein</topology>
    </subcellularLocation>
</comment>
<comment type="function">
    <text evidence="8">Probably functions as a manganese efflux pump.</text>
</comment>
<dbReference type="PANTHER" id="PTHR35529">
    <property type="entry name" value="MANGANESE EFFLUX PUMP MNTP-RELATED"/>
    <property type="match status" value="1"/>
</dbReference>
<evidence type="ECO:0000256" key="2">
    <source>
        <dbReference type="ARBA" id="ARBA00022475"/>
    </source>
</evidence>
<keyword evidence="1 8" id="KW-0813">Transport</keyword>
<dbReference type="RefSeq" id="WP_003542732.1">
    <property type="nucleotide sequence ID" value="NC_015565.1"/>
</dbReference>
<dbReference type="PANTHER" id="PTHR35529:SF1">
    <property type="entry name" value="MANGANESE EFFLUX PUMP MNTP-RELATED"/>
    <property type="match status" value="1"/>
</dbReference>
<keyword evidence="10" id="KW-1185">Reference proteome</keyword>
<dbReference type="STRING" id="868595.Desca_2644"/>
<evidence type="ECO:0000256" key="4">
    <source>
        <dbReference type="ARBA" id="ARBA00022989"/>
    </source>
</evidence>
<feature type="transmembrane region" description="Helical" evidence="8">
    <location>
        <begin position="96"/>
        <end position="122"/>
    </location>
</feature>
<feature type="transmembrane region" description="Helical" evidence="8">
    <location>
        <begin position="129"/>
        <end position="150"/>
    </location>
</feature>
<reference evidence="9" key="1">
    <citation type="submission" date="2011-05" db="EMBL/GenBank/DDBJ databases">
        <title>Complete sequence of Desulfotomaculum carboxydivorans CO-1-SRB.</title>
        <authorList>
            <consortium name="US DOE Joint Genome Institute"/>
            <person name="Lucas S."/>
            <person name="Han J."/>
            <person name="Lapidus A."/>
            <person name="Cheng J.-F."/>
            <person name="Goodwin L."/>
            <person name="Pitluck S."/>
            <person name="Peters L."/>
            <person name="Mikhailova N."/>
            <person name="Lu M."/>
            <person name="Han C."/>
            <person name="Tapia R."/>
            <person name="Land M."/>
            <person name="Hauser L."/>
            <person name="Kyrpides N."/>
            <person name="Ivanova N."/>
            <person name="Pagani I."/>
            <person name="Stams A."/>
            <person name="Plugge C."/>
            <person name="Muyzer G."/>
            <person name="Kuever J."/>
            <person name="Parshina S."/>
            <person name="Ivanova A."/>
            <person name="Nazina T."/>
            <person name="Woyke T."/>
        </authorList>
    </citation>
    <scope>NUCLEOTIDE SEQUENCE [LARGE SCALE GENOMIC DNA]</scope>
    <source>
        <strain evidence="9">CO-1-SRB</strain>
    </source>
</reference>
<keyword evidence="5 8" id="KW-0406">Ion transport</keyword>
<evidence type="ECO:0000256" key="1">
    <source>
        <dbReference type="ARBA" id="ARBA00022448"/>
    </source>
</evidence>
<evidence type="ECO:0000313" key="9">
    <source>
        <dbReference type="EMBL" id="AEF95462.1"/>
    </source>
</evidence>
<protein>
    <recommendedName>
        <fullName evidence="8">Putative manganese efflux pump MntP</fullName>
    </recommendedName>
</protein>
<evidence type="ECO:0000256" key="6">
    <source>
        <dbReference type="ARBA" id="ARBA00023136"/>
    </source>
</evidence>
<sequence precursor="true">MSLLTLLALAVALGSDAFSLCVGIGMAGVNRRQIAYISFTVLVFHIIMPLLGWYVGGYLGSRVGKAAAVAGALLLLYLGVRMVWEAVKPGTDEPQFVITNALGLLLLAASVSMDALSVGFTLGTRRVSLTLAAGVIGLVAGAMTFTGLTLGKYVGGWIGERAQVVGGIILAAIGIKLFF</sequence>
<proteinExistence type="inferred from homology"/>
<feature type="transmembrane region" description="Helical" evidence="8">
    <location>
        <begin position="162"/>
        <end position="178"/>
    </location>
</feature>
<evidence type="ECO:0000256" key="7">
    <source>
        <dbReference type="ARBA" id="ARBA00023211"/>
    </source>
</evidence>
<dbReference type="AlphaFoldDB" id="F6B5N0"/>
<keyword evidence="6 8" id="KW-0472">Membrane</keyword>
<keyword evidence="2 8" id="KW-1003">Cell membrane</keyword>